<reference evidence="2 3" key="1">
    <citation type="submission" date="2019-09" db="EMBL/GenBank/DDBJ databases">
        <title>Draft genome sequence of Ginsengibacter sp. BR5-29.</title>
        <authorList>
            <person name="Im W.-T."/>
        </authorList>
    </citation>
    <scope>NUCLEOTIDE SEQUENCE [LARGE SCALE GENOMIC DNA]</scope>
    <source>
        <strain evidence="2 3">BR5-29</strain>
    </source>
</reference>
<gene>
    <name evidence="2" type="ORF">FW778_10380</name>
</gene>
<keyword evidence="1" id="KW-0175">Coiled coil</keyword>
<evidence type="ECO:0000313" key="3">
    <source>
        <dbReference type="Proteomes" id="UP000326903"/>
    </source>
</evidence>
<comment type="caution">
    <text evidence="2">The sequence shown here is derived from an EMBL/GenBank/DDBJ whole genome shotgun (WGS) entry which is preliminary data.</text>
</comment>
<organism evidence="2 3">
    <name type="scientific">Ginsengibacter hankyongi</name>
    <dbReference type="NCBI Taxonomy" id="2607284"/>
    <lineage>
        <taxon>Bacteria</taxon>
        <taxon>Pseudomonadati</taxon>
        <taxon>Bacteroidota</taxon>
        <taxon>Chitinophagia</taxon>
        <taxon>Chitinophagales</taxon>
        <taxon>Chitinophagaceae</taxon>
        <taxon>Ginsengibacter</taxon>
    </lineage>
</organism>
<proteinExistence type="predicted"/>
<dbReference type="RefSeq" id="WP_150414639.1">
    <property type="nucleotide sequence ID" value="NZ_VYQF01000002.1"/>
</dbReference>
<sequence length="246" mass="28403">MERVSTLIKKLQKQLDEKASAQMLLHTVQMLQAELQSQTVTKKEVSQNKAAVIMPVAYSTFRQEISAGNFSTAVSEEKVIEVLQVDEKAIEEELEQIKKNAELVNSMGTHARPAYVYDPVEDVPTLAHQTPLEKPSSAKNEIPFEYPESLNDRLKEVKIELSEKLTEAPIKDLRKAIGVNDRFLFINELFRGDEAMYERSIKTIQNFSIFAEAEFWIRRELKVKIGWHDNHPVVKQFDQLIRRRFS</sequence>
<keyword evidence="3" id="KW-1185">Reference proteome</keyword>
<dbReference type="Proteomes" id="UP000326903">
    <property type="component" value="Unassembled WGS sequence"/>
</dbReference>
<evidence type="ECO:0000313" key="2">
    <source>
        <dbReference type="EMBL" id="KAA9039230.1"/>
    </source>
</evidence>
<dbReference type="AlphaFoldDB" id="A0A5J5IG32"/>
<protein>
    <submittedName>
        <fullName evidence="2">Uncharacterized protein</fullName>
    </submittedName>
</protein>
<name>A0A5J5IG32_9BACT</name>
<dbReference type="EMBL" id="VYQF01000002">
    <property type="protein sequence ID" value="KAA9039230.1"/>
    <property type="molecule type" value="Genomic_DNA"/>
</dbReference>
<accession>A0A5J5IG32</accession>
<evidence type="ECO:0000256" key="1">
    <source>
        <dbReference type="SAM" id="Coils"/>
    </source>
</evidence>
<feature type="coiled-coil region" evidence="1">
    <location>
        <begin position="80"/>
        <end position="107"/>
    </location>
</feature>